<dbReference type="GeneID" id="112552585"/>
<dbReference type="Proteomes" id="UP000504615">
    <property type="component" value="Unplaced"/>
</dbReference>
<gene>
    <name evidence="3" type="primary">LOC112552585</name>
</gene>
<evidence type="ECO:0000313" key="3">
    <source>
        <dbReference type="RefSeq" id="XP_025073964.1"/>
    </source>
</evidence>
<feature type="transmembrane region" description="Helical" evidence="1">
    <location>
        <begin position="26"/>
        <end position="44"/>
    </location>
</feature>
<reference evidence="3" key="1">
    <citation type="submission" date="2025-08" db="UniProtKB">
        <authorList>
            <consortium name="RefSeq"/>
        </authorList>
    </citation>
    <scope>IDENTIFICATION</scope>
</reference>
<keyword evidence="1" id="KW-0472">Membrane</keyword>
<keyword evidence="2" id="KW-1185">Reference proteome</keyword>
<sequence>MCFITFYKCLQLSINYTYWISLKKGSLTYVAAIFFFFFLVGSLLPHPSRTDVSAFRRRIPQWPPVYDNSEARIIGTHRAATC</sequence>
<keyword evidence="1" id="KW-1133">Transmembrane helix</keyword>
<protein>
    <submittedName>
        <fullName evidence="3">Uncharacterized protein LOC112552585 isoform X2</fullName>
    </submittedName>
</protein>
<dbReference type="RefSeq" id="XP_025073964.1">
    <property type="nucleotide sequence ID" value="XM_025218179.1"/>
</dbReference>
<keyword evidence="1" id="KW-0812">Transmembrane</keyword>
<evidence type="ECO:0000256" key="1">
    <source>
        <dbReference type="SAM" id="Phobius"/>
    </source>
</evidence>
<organism evidence="2 3">
    <name type="scientific">Pogonomyrmex barbatus</name>
    <name type="common">red harvester ant</name>
    <dbReference type="NCBI Taxonomy" id="144034"/>
    <lineage>
        <taxon>Eukaryota</taxon>
        <taxon>Metazoa</taxon>
        <taxon>Ecdysozoa</taxon>
        <taxon>Arthropoda</taxon>
        <taxon>Hexapoda</taxon>
        <taxon>Insecta</taxon>
        <taxon>Pterygota</taxon>
        <taxon>Neoptera</taxon>
        <taxon>Endopterygota</taxon>
        <taxon>Hymenoptera</taxon>
        <taxon>Apocrita</taxon>
        <taxon>Aculeata</taxon>
        <taxon>Formicoidea</taxon>
        <taxon>Formicidae</taxon>
        <taxon>Myrmicinae</taxon>
        <taxon>Pogonomyrmex</taxon>
    </lineage>
</organism>
<name>A0A8N1S4Z1_9HYME</name>
<dbReference type="AlphaFoldDB" id="A0A8N1S4Z1"/>
<evidence type="ECO:0000313" key="2">
    <source>
        <dbReference type="Proteomes" id="UP000504615"/>
    </source>
</evidence>
<proteinExistence type="predicted"/>
<accession>A0A8N1S4Z1</accession>